<reference evidence="2" key="1">
    <citation type="journal article" date="2021" name="bioRxiv">
        <title>Whole Genome Assembly and Annotation of Northern Wild Rice, Zizania palustris L., Supports a Whole Genome Duplication in the Zizania Genus.</title>
        <authorList>
            <person name="Haas M."/>
            <person name="Kono T."/>
            <person name="Macchietto M."/>
            <person name="Millas R."/>
            <person name="McGilp L."/>
            <person name="Shao M."/>
            <person name="Duquette J."/>
            <person name="Hirsch C.N."/>
            <person name="Kimball J."/>
        </authorList>
    </citation>
    <scope>NUCLEOTIDE SEQUENCE</scope>
    <source>
        <tissue evidence="2">Fresh leaf tissue</tissue>
    </source>
</reference>
<proteinExistence type="predicted"/>
<gene>
    <name evidence="2" type="ORF">GUJ93_ZPchr0001g31019</name>
</gene>
<protein>
    <submittedName>
        <fullName evidence="2">Uncharacterized protein</fullName>
    </submittedName>
</protein>
<dbReference type="Proteomes" id="UP000729402">
    <property type="component" value="Unassembled WGS sequence"/>
</dbReference>
<evidence type="ECO:0000313" key="2">
    <source>
        <dbReference type="EMBL" id="KAG8054925.1"/>
    </source>
</evidence>
<keyword evidence="3" id="KW-1185">Reference proteome</keyword>
<name>A0A8J5S4J9_ZIZPA</name>
<dbReference type="PANTHER" id="PTHR33257:SF55">
    <property type="entry name" value="OS01G0824900 PROTEIN"/>
    <property type="match status" value="1"/>
</dbReference>
<feature type="region of interest" description="Disordered" evidence="1">
    <location>
        <begin position="104"/>
        <end position="123"/>
    </location>
</feature>
<sequence>MPPNAAEVARPQSPLRGIIPQSPLRIKQDGKFYERLLAKEASAANRSFRHYWTAEPGSVPFDWESQPGTPKDVMRMASGAVPAITPPPSYLLRRASSGSMVGAAKAPAPAASRRPQSKAKTGKTRYRFKRIKIGFIAGIFRRLTLSQAWRRSAPSVQASSSSSRWLFSSVATEKVDHLHHHEPAPRTNTELSTRPRPSPWMQRFRGFGSRSRDDVWA</sequence>
<dbReference type="InterPro" id="IPR007789">
    <property type="entry name" value="DUF688"/>
</dbReference>
<dbReference type="PANTHER" id="PTHR33257">
    <property type="entry name" value="OS05G0165500 PROTEIN"/>
    <property type="match status" value="1"/>
</dbReference>
<organism evidence="2 3">
    <name type="scientific">Zizania palustris</name>
    <name type="common">Northern wild rice</name>
    <dbReference type="NCBI Taxonomy" id="103762"/>
    <lineage>
        <taxon>Eukaryota</taxon>
        <taxon>Viridiplantae</taxon>
        <taxon>Streptophyta</taxon>
        <taxon>Embryophyta</taxon>
        <taxon>Tracheophyta</taxon>
        <taxon>Spermatophyta</taxon>
        <taxon>Magnoliopsida</taxon>
        <taxon>Liliopsida</taxon>
        <taxon>Poales</taxon>
        <taxon>Poaceae</taxon>
        <taxon>BOP clade</taxon>
        <taxon>Oryzoideae</taxon>
        <taxon>Oryzeae</taxon>
        <taxon>Zizaniinae</taxon>
        <taxon>Zizania</taxon>
    </lineage>
</organism>
<dbReference type="Pfam" id="PF05097">
    <property type="entry name" value="DUF688"/>
    <property type="match status" value="1"/>
</dbReference>
<dbReference type="OrthoDB" id="691043at2759"/>
<feature type="region of interest" description="Disordered" evidence="1">
    <location>
        <begin position="176"/>
        <end position="217"/>
    </location>
</feature>
<reference evidence="2" key="2">
    <citation type="submission" date="2021-02" db="EMBL/GenBank/DDBJ databases">
        <authorList>
            <person name="Kimball J.A."/>
            <person name="Haas M.W."/>
            <person name="Macchietto M."/>
            <person name="Kono T."/>
            <person name="Duquette J."/>
            <person name="Shao M."/>
        </authorList>
    </citation>
    <scope>NUCLEOTIDE SEQUENCE</scope>
    <source>
        <tissue evidence="2">Fresh leaf tissue</tissue>
    </source>
</reference>
<evidence type="ECO:0000256" key="1">
    <source>
        <dbReference type="SAM" id="MobiDB-lite"/>
    </source>
</evidence>
<comment type="caution">
    <text evidence="2">The sequence shown here is derived from an EMBL/GenBank/DDBJ whole genome shotgun (WGS) entry which is preliminary data.</text>
</comment>
<accession>A0A8J5S4J9</accession>
<dbReference type="AlphaFoldDB" id="A0A8J5S4J9"/>
<evidence type="ECO:0000313" key="3">
    <source>
        <dbReference type="Proteomes" id="UP000729402"/>
    </source>
</evidence>
<dbReference type="EMBL" id="JAAALK010000288">
    <property type="protein sequence ID" value="KAG8054925.1"/>
    <property type="molecule type" value="Genomic_DNA"/>
</dbReference>
<feature type="compositionally biased region" description="Low complexity" evidence="1">
    <location>
        <begin position="104"/>
        <end position="114"/>
    </location>
</feature>